<dbReference type="InterPro" id="IPR036388">
    <property type="entry name" value="WH-like_DNA-bd_sf"/>
</dbReference>
<dbReference type="InterPro" id="IPR000792">
    <property type="entry name" value="Tscrpt_reg_LuxR_C"/>
</dbReference>
<gene>
    <name evidence="3" type="ORF">KAJ71_11215</name>
</gene>
<dbReference type="SMART" id="SM00421">
    <property type="entry name" value="HTH_LUXR"/>
    <property type="match status" value="1"/>
</dbReference>
<dbReference type="RefSeq" id="WP_248945819.1">
    <property type="nucleotide sequence ID" value="NZ_CBCSGY010000040.1"/>
</dbReference>
<evidence type="ECO:0000313" key="3">
    <source>
        <dbReference type="EMBL" id="MCL1029588.1"/>
    </source>
</evidence>
<evidence type="ECO:0000256" key="1">
    <source>
        <dbReference type="ARBA" id="ARBA00023125"/>
    </source>
</evidence>
<dbReference type="EMBL" id="JAGQDC010000007">
    <property type="protein sequence ID" value="MCL1029588.1"/>
    <property type="molecule type" value="Genomic_DNA"/>
</dbReference>
<feature type="domain" description="HTH luxR-type" evidence="2">
    <location>
        <begin position="114"/>
        <end position="171"/>
    </location>
</feature>
<protein>
    <recommendedName>
        <fullName evidence="2">HTH luxR-type domain-containing protein</fullName>
    </recommendedName>
</protein>
<dbReference type="SUPFAM" id="SSF46894">
    <property type="entry name" value="C-terminal effector domain of the bipartite response regulators"/>
    <property type="match status" value="1"/>
</dbReference>
<evidence type="ECO:0000313" key="4">
    <source>
        <dbReference type="Proteomes" id="UP001165275"/>
    </source>
</evidence>
<keyword evidence="1" id="KW-0238">DNA-binding</keyword>
<comment type="caution">
    <text evidence="3">The sequence shown here is derived from an EMBL/GenBank/DDBJ whole genome shotgun (WGS) entry which is preliminary data.</text>
</comment>
<dbReference type="Gene3D" id="1.10.10.10">
    <property type="entry name" value="Winged helix-like DNA-binding domain superfamily/Winged helix DNA-binding domain"/>
    <property type="match status" value="1"/>
</dbReference>
<dbReference type="InterPro" id="IPR016032">
    <property type="entry name" value="Sig_transdc_resp-reg_C-effctor"/>
</dbReference>
<proteinExistence type="predicted"/>
<organism evidence="3 4">
    <name type="scientific">Serratia silvae</name>
    <dbReference type="NCBI Taxonomy" id="2824122"/>
    <lineage>
        <taxon>Bacteria</taxon>
        <taxon>Pseudomonadati</taxon>
        <taxon>Pseudomonadota</taxon>
        <taxon>Gammaproteobacteria</taxon>
        <taxon>Enterobacterales</taxon>
        <taxon>Yersiniaceae</taxon>
        <taxon>Serratia</taxon>
    </lineage>
</organism>
<evidence type="ECO:0000259" key="2">
    <source>
        <dbReference type="SMART" id="SM00421"/>
    </source>
</evidence>
<accession>A0ABT0KC28</accession>
<name>A0ABT0KC28_9GAMM</name>
<dbReference type="Pfam" id="PF00196">
    <property type="entry name" value="GerE"/>
    <property type="match status" value="1"/>
</dbReference>
<dbReference type="Proteomes" id="UP001165275">
    <property type="component" value="Unassembled WGS sequence"/>
</dbReference>
<reference evidence="3" key="1">
    <citation type="submission" date="2021-04" db="EMBL/GenBank/DDBJ databases">
        <title>Genome sequence of Serratia sp. arafor3.</title>
        <authorList>
            <person name="Besaury L."/>
        </authorList>
    </citation>
    <scope>NUCLEOTIDE SEQUENCE</scope>
    <source>
        <strain evidence="3">Arafor3</strain>
    </source>
</reference>
<sequence>MNIIIFDQNRLYAEGLKRLIKEHHSYRARIAINDRHLLAKAHLVIRTLAFSSQEDWQSAYNLPQTLYIYHLPACDDMQRRSNSLYRCEPLNITLDTLEPYLSHSTREPSPASIIRPLSTAEIRLMKLIKLGWHDGKIAASYRLRPKTINQMRYNVMKKMGLHNRLELYPLLNQLHV</sequence>
<keyword evidence="4" id="KW-1185">Reference proteome</keyword>